<dbReference type="WBParaSite" id="nRc.2.0.1.t24236-RA">
    <property type="protein sequence ID" value="nRc.2.0.1.t24236-RA"/>
    <property type="gene ID" value="nRc.2.0.1.g24236"/>
</dbReference>
<reference evidence="2" key="1">
    <citation type="submission" date="2022-11" db="UniProtKB">
        <authorList>
            <consortium name="WormBaseParasite"/>
        </authorList>
    </citation>
    <scope>IDENTIFICATION</scope>
</reference>
<sequence>MNSSAHWATADRKSRIDRGAVSMKLAAVSTRTWAGSLSNTHDRCGYFVAKSTDQTPSIGSWMGNASVNHKSLKSLPSPLESLVVVPSPSQWWFPVPEISVHCQVHSNPQWWSLGDDAG</sequence>
<evidence type="ECO:0000313" key="2">
    <source>
        <dbReference type="WBParaSite" id="nRc.2.0.1.t24236-RA"/>
    </source>
</evidence>
<accession>A0A915JFA3</accession>
<dbReference type="Proteomes" id="UP000887565">
    <property type="component" value="Unplaced"/>
</dbReference>
<protein>
    <submittedName>
        <fullName evidence="2">Uncharacterized protein</fullName>
    </submittedName>
</protein>
<dbReference type="AlphaFoldDB" id="A0A915JFA3"/>
<keyword evidence="1" id="KW-1185">Reference proteome</keyword>
<evidence type="ECO:0000313" key="1">
    <source>
        <dbReference type="Proteomes" id="UP000887565"/>
    </source>
</evidence>
<organism evidence="1 2">
    <name type="scientific">Romanomermis culicivorax</name>
    <name type="common">Nematode worm</name>
    <dbReference type="NCBI Taxonomy" id="13658"/>
    <lineage>
        <taxon>Eukaryota</taxon>
        <taxon>Metazoa</taxon>
        <taxon>Ecdysozoa</taxon>
        <taxon>Nematoda</taxon>
        <taxon>Enoplea</taxon>
        <taxon>Dorylaimia</taxon>
        <taxon>Mermithida</taxon>
        <taxon>Mermithoidea</taxon>
        <taxon>Mermithidae</taxon>
        <taxon>Romanomermis</taxon>
    </lineage>
</organism>
<name>A0A915JFA3_ROMCU</name>
<proteinExistence type="predicted"/>